<dbReference type="InterPro" id="IPR010982">
    <property type="entry name" value="Lambda_DNA-bd_dom_sf"/>
</dbReference>
<dbReference type="CDD" id="cd02209">
    <property type="entry name" value="cupin_XRE_C"/>
    <property type="match status" value="1"/>
</dbReference>
<dbReference type="PROSITE" id="PS50943">
    <property type="entry name" value="HTH_CROC1"/>
    <property type="match status" value="1"/>
</dbReference>
<dbReference type="GO" id="GO:0003677">
    <property type="term" value="F:DNA binding"/>
    <property type="evidence" value="ECO:0007669"/>
    <property type="project" value="UniProtKB-KW"/>
</dbReference>
<dbReference type="PANTHER" id="PTHR46797">
    <property type="entry name" value="HTH-TYPE TRANSCRIPTIONAL REGULATOR"/>
    <property type="match status" value="1"/>
</dbReference>
<proteinExistence type="predicted"/>
<dbReference type="Gene3D" id="2.60.120.10">
    <property type="entry name" value="Jelly Rolls"/>
    <property type="match status" value="1"/>
</dbReference>
<dbReference type="InterPro" id="IPR013096">
    <property type="entry name" value="Cupin_2"/>
</dbReference>
<dbReference type="CDD" id="cd00093">
    <property type="entry name" value="HTH_XRE"/>
    <property type="match status" value="1"/>
</dbReference>
<keyword evidence="1 3" id="KW-0238">DNA-binding</keyword>
<dbReference type="AlphaFoldDB" id="A0A855GXE1"/>
<evidence type="ECO:0000259" key="2">
    <source>
        <dbReference type="PROSITE" id="PS50943"/>
    </source>
</evidence>
<dbReference type="PANTHER" id="PTHR46797:SF1">
    <property type="entry name" value="METHYLPHOSPHONATE SYNTHASE"/>
    <property type="match status" value="1"/>
</dbReference>
<evidence type="ECO:0000313" key="3">
    <source>
        <dbReference type="EMBL" id="PKE25763.1"/>
    </source>
</evidence>
<dbReference type="Pfam" id="PF01381">
    <property type="entry name" value="HTH_3"/>
    <property type="match status" value="1"/>
</dbReference>
<dbReference type="Gene3D" id="1.10.260.40">
    <property type="entry name" value="lambda repressor-like DNA-binding domains"/>
    <property type="match status" value="1"/>
</dbReference>
<dbReference type="SUPFAM" id="SSF51182">
    <property type="entry name" value="RmlC-like cupins"/>
    <property type="match status" value="1"/>
</dbReference>
<dbReference type="InterPro" id="IPR011051">
    <property type="entry name" value="RmlC_Cupin_sf"/>
</dbReference>
<dbReference type="Pfam" id="PF07883">
    <property type="entry name" value="Cupin_2"/>
    <property type="match status" value="1"/>
</dbReference>
<accession>A0A855GXE1</accession>
<dbReference type="InterPro" id="IPR014710">
    <property type="entry name" value="RmlC-like_jellyroll"/>
</dbReference>
<name>A0A855GXE1_9STAP</name>
<organism evidence="3 4">
    <name type="scientific">Macrococcoides caseolyticum</name>
    <dbReference type="NCBI Taxonomy" id="69966"/>
    <lineage>
        <taxon>Bacteria</taxon>
        <taxon>Bacillati</taxon>
        <taxon>Bacillota</taxon>
        <taxon>Bacilli</taxon>
        <taxon>Bacillales</taxon>
        <taxon>Staphylococcaceae</taxon>
        <taxon>Macrococcoides</taxon>
    </lineage>
</organism>
<dbReference type="RefSeq" id="WP_101142956.1">
    <property type="nucleotide sequence ID" value="NZ_CP073801.1"/>
</dbReference>
<sequence>MSIGENIRKIRKERKLTLKRVAELTDLSIPFLSQLETNKSDATMATIRLIADALEVHPSQFFYEHASLMDVLNAKSQSFYYEQLAYDKGSPFIPLKVKLKPGNTDLEYVQHDGFEFVYCLKGILTISLDNNNIELSEGESLMYDANKPHYWFNYTDEVVEFLVINQN</sequence>
<dbReference type="InterPro" id="IPR001387">
    <property type="entry name" value="Cro/C1-type_HTH"/>
</dbReference>
<dbReference type="SMART" id="SM00530">
    <property type="entry name" value="HTH_XRE"/>
    <property type="match status" value="1"/>
</dbReference>
<dbReference type="SUPFAM" id="SSF47413">
    <property type="entry name" value="lambda repressor-like DNA-binding domains"/>
    <property type="match status" value="1"/>
</dbReference>
<dbReference type="Proteomes" id="UP000233482">
    <property type="component" value="Unassembled WGS sequence"/>
</dbReference>
<dbReference type="GO" id="GO:0003700">
    <property type="term" value="F:DNA-binding transcription factor activity"/>
    <property type="evidence" value="ECO:0007669"/>
    <property type="project" value="TreeGrafter"/>
</dbReference>
<feature type="domain" description="HTH cro/C1-type" evidence="2">
    <location>
        <begin position="7"/>
        <end position="61"/>
    </location>
</feature>
<evidence type="ECO:0000256" key="1">
    <source>
        <dbReference type="ARBA" id="ARBA00023125"/>
    </source>
</evidence>
<dbReference type="GO" id="GO:0005829">
    <property type="term" value="C:cytosol"/>
    <property type="evidence" value="ECO:0007669"/>
    <property type="project" value="TreeGrafter"/>
</dbReference>
<comment type="caution">
    <text evidence="3">The sequence shown here is derived from an EMBL/GenBank/DDBJ whole genome shotgun (WGS) entry which is preliminary data.</text>
</comment>
<dbReference type="EMBL" id="PIXC01000018">
    <property type="protein sequence ID" value="PKE25763.1"/>
    <property type="molecule type" value="Genomic_DNA"/>
</dbReference>
<reference evidence="3 4" key="1">
    <citation type="submission" date="2017-12" db="EMBL/GenBank/DDBJ databases">
        <title>Genomics of Macrococcus caseolyticus.</title>
        <authorList>
            <person name="MacFadyen A.C."/>
            <person name="Paterson G.K."/>
        </authorList>
    </citation>
    <scope>NUCLEOTIDE SEQUENCE [LARGE SCALE GENOMIC DNA]</scope>
    <source>
        <strain evidence="3 4">5788_EF188</strain>
    </source>
</reference>
<gene>
    <name evidence="3" type="ORF">CW686_08595</name>
</gene>
<protein>
    <submittedName>
        <fullName evidence="3">DNA-binding protein</fullName>
    </submittedName>
</protein>
<dbReference type="InterPro" id="IPR050807">
    <property type="entry name" value="TransReg_Diox_bact_type"/>
</dbReference>
<evidence type="ECO:0000313" key="4">
    <source>
        <dbReference type="Proteomes" id="UP000233482"/>
    </source>
</evidence>